<reference evidence="4" key="1">
    <citation type="journal article" date="2019" name="Int. J. Syst. Evol. Microbiol.">
        <title>The Global Catalogue of Microorganisms (GCM) 10K type strain sequencing project: providing services to taxonomists for standard genome sequencing and annotation.</title>
        <authorList>
            <consortium name="The Broad Institute Genomics Platform"/>
            <consortium name="The Broad Institute Genome Sequencing Center for Infectious Disease"/>
            <person name="Wu L."/>
            <person name="Ma J."/>
        </authorList>
    </citation>
    <scope>NUCLEOTIDE SEQUENCE [LARGE SCALE GENOMIC DNA]</scope>
    <source>
        <strain evidence="4">JCM 3369</strain>
    </source>
</reference>
<keyword evidence="4" id="KW-1185">Reference proteome</keyword>
<dbReference type="InterPro" id="IPR007803">
    <property type="entry name" value="Asp/Arg/Pro-Hydrxlase"/>
</dbReference>
<feature type="region of interest" description="Disordered" evidence="1">
    <location>
        <begin position="64"/>
        <end position="84"/>
    </location>
</feature>
<evidence type="ECO:0000313" key="3">
    <source>
        <dbReference type="EMBL" id="MFC6884845.1"/>
    </source>
</evidence>
<evidence type="ECO:0000256" key="1">
    <source>
        <dbReference type="SAM" id="MobiDB-lite"/>
    </source>
</evidence>
<dbReference type="Pfam" id="PF05118">
    <property type="entry name" value="Asp_Arg_Hydrox"/>
    <property type="match status" value="1"/>
</dbReference>
<evidence type="ECO:0000313" key="4">
    <source>
        <dbReference type="Proteomes" id="UP001596380"/>
    </source>
</evidence>
<comment type="caution">
    <text evidence="3">The sequence shown here is derived from an EMBL/GenBank/DDBJ whole genome shotgun (WGS) entry which is preliminary data.</text>
</comment>
<feature type="compositionally biased region" description="Basic and acidic residues" evidence="1">
    <location>
        <begin position="70"/>
        <end position="84"/>
    </location>
</feature>
<dbReference type="Proteomes" id="UP001596380">
    <property type="component" value="Unassembled WGS sequence"/>
</dbReference>
<gene>
    <name evidence="3" type="ORF">ACFQKB_34155</name>
</gene>
<sequence length="339" mass="37678">METSARNREWSDLPGAVPLNAEFDAERLAAEVRRLRDVQWRLNKPIDHLGLGPEHDIDWKIIPLRGPNGDPERTDPGGAGLDRHADTPHLARCPYHAEVLASLPAPLHSVRLISLGPGVSSHTHSDLKTSYPWGCLRLHIPITTHPGAWVVVDGVERHWDAGRLWFADFDRPHSVRNEGTVPRVHMVIDCVPTPAIMNLFPEDYRREMPWSDVLFTRDPVPLNEAELRSYRCSFPMPATFPEWSDPPESDPGRNLGASVDLDGDRLVLSVEGEPRFGLVHIGGGEFRLEGWTEERTVHLSPAGPSPEVTFIEREGRALKVASRPITDRAEEALAAAGGT</sequence>
<protein>
    <submittedName>
        <fullName evidence="3">Aspartyl/asparaginyl beta-hydroxylase domain-containing protein</fullName>
    </submittedName>
</protein>
<dbReference type="Gene3D" id="2.60.120.330">
    <property type="entry name" value="B-lactam Antibiotic, Isopenicillin N Synthase, Chain"/>
    <property type="match status" value="1"/>
</dbReference>
<dbReference type="InterPro" id="IPR027443">
    <property type="entry name" value="IPNS-like_sf"/>
</dbReference>
<dbReference type="RefSeq" id="WP_160826863.1">
    <property type="nucleotide sequence ID" value="NZ_JBHSXE010000001.1"/>
</dbReference>
<feature type="domain" description="Aspartyl/asparaginy/proline hydroxylase" evidence="2">
    <location>
        <begin position="25"/>
        <end position="191"/>
    </location>
</feature>
<proteinExistence type="predicted"/>
<dbReference type="SUPFAM" id="SSF51197">
    <property type="entry name" value="Clavaminate synthase-like"/>
    <property type="match status" value="1"/>
</dbReference>
<name>A0ABW2CUZ4_9ACTN</name>
<dbReference type="EMBL" id="JBHSXS010000031">
    <property type="protein sequence ID" value="MFC6884845.1"/>
    <property type="molecule type" value="Genomic_DNA"/>
</dbReference>
<evidence type="ECO:0000259" key="2">
    <source>
        <dbReference type="Pfam" id="PF05118"/>
    </source>
</evidence>
<organism evidence="3 4">
    <name type="scientific">Actinomadura yumaensis</name>
    <dbReference type="NCBI Taxonomy" id="111807"/>
    <lineage>
        <taxon>Bacteria</taxon>
        <taxon>Bacillati</taxon>
        <taxon>Actinomycetota</taxon>
        <taxon>Actinomycetes</taxon>
        <taxon>Streptosporangiales</taxon>
        <taxon>Thermomonosporaceae</taxon>
        <taxon>Actinomadura</taxon>
    </lineage>
</organism>
<accession>A0ABW2CUZ4</accession>